<dbReference type="Gene3D" id="2.30.30.110">
    <property type="match status" value="1"/>
</dbReference>
<dbReference type="SUPFAM" id="SSF50118">
    <property type="entry name" value="Cell growth inhibitor/plasmid maintenance toxic component"/>
    <property type="match status" value="1"/>
</dbReference>
<dbReference type="GO" id="GO:0003677">
    <property type="term" value="F:DNA binding"/>
    <property type="evidence" value="ECO:0007669"/>
    <property type="project" value="InterPro"/>
</dbReference>
<dbReference type="GO" id="GO:0016075">
    <property type="term" value="P:rRNA catabolic process"/>
    <property type="evidence" value="ECO:0007669"/>
    <property type="project" value="TreeGrafter"/>
</dbReference>
<dbReference type="InterPro" id="IPR003477">
    <property type="entry name" value="PemK-like"/>
</dbReference>
<organism evidence="1">
    <name type="scientific">virus sp. ctE0n6</name>
    <dbReference type="NCBI Taxonomy" id="2827985"/>
    <lineage>
        <taxon>Viruses</taxon>
    </lineage>
</organism>
<sequence>MNNEFIIKRGMIFYADLGISEDSVQAGLRPVIIVGNGLQCKYGPIITVIPITSKIAKKRLMTQTLLINEIGLNRESMAMAEQITTISKDKLVSYIGRLRKSTMEEIDKTIDAALALTDIREKEIEKQVEEVKRWENNINDLKDIVPKTALEQIKLRYKIELNKLDNICNSNRKNINNYYIANINTFSNDMSMVAAR</sequence>
<dbReference type="PANTHER" id="PTHR33988">
    <property type="entry name" value="ENDORIBONUCLEASE MAZF-RELATED"/>
    <property type="match status" value="1"/>
</dbReference>
<dbReference type="InterPro" id="IPR011067">
    <property type="entry name" value="Plasmid_toxin/cell-grow_inhib"/>
</dbReference>
<dbReference type="Pfam" id="PF02452">
    <property type="entry name" value="PemK_toxin"/>
    <property type="match status" value="1"/>
</dbReference>
<accession>A0A8S5RFK4</accession>
<name>A0A8S5RFK4_9VIRU</name>
<dbReference type="GO" id="GO:0006402">
    <property type="term" value="P:mRNA catabolic process"/>
    <property type="evidence" value="ECO:0007669"/>
    <property type="project" value="TreeGrafter"/>
</dbReference>
<reference evidence="1" key="1">
    <citation type="journal article" date="2021" name="Proc. Natl. Acad. Sci. U.S.A.">
        <title>A Catalog of Tens of Thousands of Viruses from Human Metagenomes Reveals Hidden Associations with Chronic Diseases.</title>
        <authorList>
            <person name="Tisza M.J."/>
            <person name="Buck C.B."/>
        </authorList>
    </citation>
    <scope>NUCLEOTIDE SEQUENCE</scope>
    <source>
        <strain evidence="1">CtE0n6</strain>
    </source>
</reference>
<dbReference type="PANTHER" id="PTHR33988:SF2">
    <property type="entry name" value="ENDORIBONUCLEASE MAZF"/>
    <property type="match status" value="1"/>
</dbReference>
<evidence type="ECO:0000313" key="1">
    <source>
        <dbReference type="EMBL" id="DAE29906.1"/>
    </source>
</evidence>
<dbReference type="EMBL" id="BK059101">
    <property type="protein sequence ID" value="DAE29906.1"/>
    <property type="molecule type" value="Genomic_DNA"/>
</dbReference>
<protein>
    <submittedName>
        <fullName evidence="1">PemK-like protein</fullName>
    </submittedName>
</protein>
<proteinExistence type="predicted"/>
<dbReference type="GO" id="GO:0004521">
    <property type="term" value="F:RNA endonuclease activity"/>
    <property type="evidence" value="ECO:0007669"/>
    <property type="project" value="TreeGrafter"/>
</dbReference>